<sequence length="90" mass="10489">MDLQTDATKAAFFRCRRLVQQRLREMQDAWTDQKSEEIQGYADRNEMKTFFKAIKAVKGSCIKRTAPLLSSDSTTLLIEKSQILKHWAKH</sequence>
<keyword evidence="2" id="KW-1185">Reference proteome</keyword>
<name>A0A183SM41_SCHSO</name>
<evidence type="ECO:0000313" key="2">
    <source>
        <dbReference type="Proteomes" id="UP000275846"/>
    </source>
</evidence>
<dbReference type="WBParaSite" id="SSLN_0000546001-mRNA-1">
    <property type="protein sequence ID" value="SSLN_0000546001-mRNA-1"/>
    <property type="gene ID" value="SSLN_0000546001"/>
</dbReference>
<reference evidence="1 2" key="2">
    <citation type="submission" date="2018-11" db="EMBL/GenBank/DDBJ databases">
        <authorList>
            <consortium name="Pathogen Informatics"/>
        </authorList>
    </citation>
    <scope>NUCLEOTIDE SEQUENCE [LARGE SCALE GENOMIC DNA]</scope>
    <source>
        <strain evidence="1 2">NST_G2</strain>
    </source>
</reference>
<dbReference type="EMBL" id="UYSU01033192">
    <property type="protein sequence ID" value="VDL91674.1"/>
    <property type="molecule type" value="Genomic_DNA"/>
</dbReference>
<gene>
    <name evidence="1" type="ORF">SSLN_LOCUS5289</name>
</gene>
<dbReference type="OrthoDB" id="410381at2759"/>
<reference evidence="3" key="1">
    <citation type="submission" date="2016-06" db="UniProtKB">
        <authorList>
            <consortium name="WormBaseParasite"/>
        </authorList>
    </citation>
    <scope>IDENTIFICATION</scope>
</reference>
<accession>A0A183SM41</accession>
<evidence type="ECO:0000313" key="3">
    <source>
        <dbReference type="WBParaSite" id="SSLN_0000546001-mRNA-1"/>
    </source>
</evidence>
<evidence type="ECO:0000313" key="1">
    <source>
        <dbReference type="EMBL" id="VDL91674.1"/>
    </source>
</evidence>
<proteinExistence type="predicted"/>
<organism evidence="3">
    <name type="scientific">Schistocephalus solidus</name>
    <name type="common">Tapeworm</name>
    <dbReference type="NCBI Taxonomy" id="70667"/>
    <lineage>
        <taxon>Eukaryota</taxon>
        <taxon>Metazoa</taxon>
        <taxon>Spiralia</taxon>
        <taxon>Lophotrochozoa</taxon>
        <taxon>Platyhelminthes</taxon>
        <taxon>Cestoda</taxon>
        <taxon>Eucestoda</taxon>
        <taxon>Diphyllobothriidea</taxon>
        <taxon>Diphyllobothriidae</taxon>
        <taxon>Schistocephalus</taxon>
    </lineage>
</organism>
<dbReference type="AlphaFoldDB" id="A0A183SM41"/>
<dbReference type="Proteomes" id="UP000275846">
    <property type="component" value="Unassembled WGS sequence"/>
</dbReference>
<protein>
    <submittedName>
        <fullName evidence="1 3">Uncharacterized protein</fullName>
    </submittedName>
</protein>